<dbReference type="InterPro" id="IPR037207">
    <property type="entry name" value="Nuop51_4Fe4S-bd_sf"/>
</dbReference>
<dbReference type="Pfam" id="PF01257">
    <property type="entry name" value="2Fe-2S_thioredx"/>
    <property type="match status" value="1"/>
</dbReference>
<proteinExistence type="inferred from homology"/>
<evidence type="ECO:0000256" key="2">
    <source>
        <dbReference type="ARBA" id="ARBA00022485"/>
    </source>
</evidence>
<dbReference type="Gene3D" id="3.40.50.11540">
    <property type="entry name" value="NADH-ubiquinone oxidoreductase 51kDa subunit"/>
    <property type="match status" value="1"/>
</dbReference>
<dbReference type="GO" id="GO:0046872">
    <property type="term" value="F:metal ion binding"/>
    <property type="evidence" value="ECO:0007669"/>
    <property type="project" value="UniProtKB-KW"/>
</dbReference>
<dbReference type="PROSITE" id="PS00198">
    <property type="entry name" value="4FE4S_FER_1"/>
    <property type="match status" value="1"/>
</dbReference>
<keyword evidence="4" id="KW-0408">Iron</keyword>
<dbReference type="SUPFAM" id="SSF52833">
    <property type="entry name" value="Thioredoxin-like"/>
    <property type="match status" value="1"/>
</dbReference>
<dbReference type="InterPro" id="IPR019554">
    <property type="entry name" value="Soluble_ligand-bd"/>
</dbReference>
<dbReference type="PROSITE" id="PS00645">
    <property type="entry name" value="COMPLEX1_51K_2"/>
    <property type="match status" value="1"/>
</dbReference>
<keyword evidence="2" id="KW-0004">4Fe-4S</keyword>
<dbReference type="Pfam" id="PF01512">
    <property type="entry name" value="Complex1_51K"/>
    <property type="match status" value="1"/>
</dbReference>
<name>A0A831UCF6_GEOME</name>
<comment type="caution">
    <text evidence="7">The sequence shown here is derived from an EMBL/GenBank/DDBJ whole genome shotgun (WGS) entry which is preliminary data.</text>
</comment>
<organism evidence="7">
    <name type="scientific">Geobacter metallireducens</name>
    <dbReference type="NCBI Taxonomy" id="28232"/>
    <lineage>
        <taxon>Bacteria</taxon>
        <taxon>Pseudomonadati</taxon>
        <taxon>Thermodesulfobacteriota</taxon>
        <taxon>Desulfuromonadia</taxon>
        <taxon>Geobacterales</taxon>
        <taxon>Geobacteraceae</taxon>
        <taxon>Geobacter</taxon>
    </lineage>
</organism>
<dbReference type="PANTHER" id="PTHR43578">
    <property type="entry name" value="NADH-QUINONE OXIDOREDUCTASE SUBUNIT F"/>
    <property type="match status" value="1"/>
</dbReference>
<dbReference type="Pfam" id="PF13237">
    <property type="entry name" value="Fer4_10"/>
    <property type="match status" value="1"/>
</dbReference>
<dbReference type="SUPFAM" id="SSF142019">
    <property type="entry name" value="Nqo1 FMN-binding domain-like"/>
    <property type="match status" value="1"/>
</dbReference>
<gene>
    <name evidence="7" type="ORF">ENQ87_08020</name>
</gene>
<dbReference type="InterPro" id="IPR017900">
    <property type="entry name" value="4Fe4S_Fe_S_CS"/>
</dbReference>
<feature type="domain" description="4Fe-4S ferredoxin-type" evidence="6">
    <location>
        <begin position="598"/>
        <end position="625"/>
    </location>
</feature>
<reference evidence="7" key="1">
    <citation type="journal article" date="2020" name="mSystems">
        <title>Genome- and Community-Level Interaction Insights into Carbon Utilization and Element Cycling Functions of Hydrothermarchaeota in Hydrothermal Sediment.</title>
        <authorList>
            <person name="Zhou Z."/>
            <person name="Liu Y."/>
            <person name="Xu W."/>
            <person name="Pan J."/>
            <person name="Luo Z.H."/>
            <person name="Li M."/>
        </authorList>
    </citation>
    <scope>NUCLEOTIDE SEQUENCE [LARGE SCALE GENOMIC DNA]</scope>
    <source>
        <strain evidence="7">SpSt-349</strain>
    </source>
</reference>
<evidence type="ECO:0000256" key="3">
    <source>
        <dbReference type="ARBA" id="ARBA00022723"/>
    </source>
</evidence>
<evidence type="ECO:0000259" key="6">
    <source>
        <dbReference type="PROSITE" id="PS51379"/>
    </source>
</evidence>
<comment type="similarity">
    <text evidence="1">Belongs to the complex I 51 kDa subunit family.</text>
</comment>
<accession>A0A831UCF6</accession>
<dbReference type="PANTHER" id="PTHR43578:SF3">
    <property type="entry name" value="NADH-QUINONE OXIDOREDUCTASE SUBUNIT F"/>
    <property type="match status" value="1"/>
</dbReference>
<sequence length="625" mass="66793">MGAIRSFTELKTRHGELAPLLALRLTEETAPRKRDILVCGGTGCQASESGQLVENLNAVLREHGLDGDIRAQITGCFGFCEKGPIVKVHPDNVFYVQVQADDAREIVESHLVGGTPVERLLCLEPTLDRRVHRQSDLSFYRKQMRVALRNCGLINPELIDEYIANRGYQALGRVLTTMTPAEVCALVKDSGLRGRGGGGFPTGVKWEIARTREADQKFIICNADEGDPGAFMDRAIMEGDPHSVIEAMAIGGYAIGAGKGLVYIRAEYPLAIKRLLIALGQARDCGLLGDDILGSGFSFDIEIKLGAGAFVCGEETALIRSMEGKRGEPTTKPPFPAEKGYWGKPSNVNNVETLANIPPIILQGAAWHQGIGTERSKGTKVFALAGKINNVGLVEVPLGTTLREIIYEVGGGIGGGRRFKAVQTGGPSGGCIPAQFLDTPIDFESLTAIGSMMGSGGMIVLSEDDCMVNLAKFYLEFTMDESCGKCAPCRIGSKRMHEILEKITQGTGTRQDLASLRKLAAIIKDTALCGLGQTAPNPVLSTLQYFEEEYLAHVDGKQCPAGVCAPLLSFSIDAGKCIGCSLCARVCPVGAISGTPKSPFSIDTGRCIKCGACVEKCKFSAIVKK</sequence>
<dbReference type="InterPro" id="IPR036249">
    <property type="entry name" value="Thioredoxin-like_sf"/>
</dbReference>
<keyword evidence="5" id="KW-0411">Iron-sulfur</keyword>
<dbReference type="InterPro" id="IPR037225">
    <property type="entry name" value="Nuo51_FMN-bd_sf"/>
</dbReference>
<keyword evidence="3" id="KW-0479">Metal-binding</keyword>
<dbReference type="InterPro" id="IPR017896">
    <property type="entry name" value="4Fe4S_Fe-S-bd"/>
</dbReference>
<dbReference type="Gene3D" id="3.40.30.10">
    <property type="entry name" value="Glutaredoxin"/>
    <property type="match status" value="1"/>
</dbReference>
<evidence type="ECO:0000313" key="7">
    <source>
        <dbReference type="EMBL" id="HEN42306.1"/>
    </source>
</evidence>
<dbReference type="GO" id="GO:0051539">
    <property type="term" value="F:4 iron, 4 sulfur cluster binding"/>
    <property type="evidence" value="ECO:0007669"/>
    <property type="project" value="UniProtKB-KW"/>
</dbReference>
<evidence type="ECO:0000256" key="1">
    <source>
        <dbReference type="ARBA" id="ARBA00007523"/>
    </source>
</evidence>
<dbReference type="FunFam" id="3.40.50.11540:FF:000001">
    <property type="entry name" value="NADH dehydrogenase [ubiquinone] flavoprotein 1, mitochondrial"/>
    <property type="match status" value="1"/>
</dbReference>
<dbReference type="SMART" id="SM00928">
    <property type="entry name" value="NADH_4Fe-4S"/>
    <property type="match status" value="1"/>
</dbReference>
<evidence type="ECO:0000256" key="5">
    <source>
        <dbReference type="ARBA" id="ARBA00023014"/>
    </source>
</evidence>
<feature type="domain" description="4Fe-4S ferredoxin-type" evidence="6">
    <location>
        <begin position="568"/>
        <end position="597"/>
    </location>
</feature>
<dbReference type="PROSITE" id="PS51379">
    <property type="entry name" value="4FE4S_FER_2"/>
    <property type="match status" value="2"/>
</dbReference>
<dbReference type="Gene3D" id="3.10.20.600">
    <property type="match status" value="1"/>
</dbReference>
<dbReference type="EMBL" id="DSOV01000037">
    <property type="protein sequence ID" value="HEN42306.1"/>
    <property type="molecule type" value="Genomic_DNA"/>
</dbReference>
<dbReference type="GO" id="GO:0010181">
    <property type="term" value="F:FMN binding"/>
    <property type="evidence" value="ECO:0007669"/>
    <property type="project" value="InterPro"/>
</dbReference>
<dbReference type="SUPFAM" id="SSF140490">
    <property type="entry name" value="Nqo1C-terminal domain-like"/>
    <property type="match status" value="1"/>
</dbReference>
<evidence type="ECO:0000256" key="4">
    <source>
        <dbReference type="ARBA" id="ARBA00023004"/>
    </source>
</evidence>
<dbReference type="InterPro" id="IPR001949">
    <property type="entry name" value="NADH-UbQ_OxRdtase_51kDa_CS"/>
</dbReference>
<dbReference type="SUPFAM" id="SSF54862">
    <property type="entry name" value="4Fe-4S ferredoxins"/>
    <property type="match status" value="1"/>
</dbReference>
<dbReference type="InterPro" id="IPR019575">
    <property type="entry name" value="Nuop51_4Fe4S-bd"/>
</dbReference>
<dbReference type="CDD" id="cd02980">
    <property type="entry name" value="TRX_Fd_family"/>
    <property type="match status" value="1"/>
</dbReference>
<dbReference type="GO" id="GO:0008137">
    <property type="term" value="F:NADH dehydrogenase (ubiquinone) activity"/>
    <property type="evidence" value="ECO:0007669"/>
    <property type="project" value="InterPro"/>
</dbReference>
<dbReference type="InterPro" id="IPR011538">
    <property type="entry name" value="Nuo51_FMN-bd"/>
</dbReference>
<dbReference type="Gene3D" id="3.30.70.20">
    <property type="match status" value="1"/>
</dbReference>
<dbReference type="Gene3D" id="6.10.250.1450">
    <property type="match status" value="1"/>
</dbReference>
<dbReference type="Gene3D" id="1.20.1440.230">
    <property type="entry name" value="NADH-ubiquinone oxidoreductase 51kDa subunit, iron-sulphur binding domain"/>
    <property type="match status" value="1"/>
</dbReference>
<dbReference type="AlphaFoldDB" id="A0A831UCF6"/>
<dbReference type="SUPFAM" id="SSF142984">
    <property type="entry name" value="Nqo1 middle domain-like"/>
    <property type="match status" value="1"/>
</dbReference>
<dbReference type="FunFam" id="1.20.1440.230:FF:000001">
    <property type="entry name" value="Mitochondrial NADH dehydrogenase flavoprotein 1"/>
    <property type="match status" value="1"/>
</dbReference>
<protein>
    <submittedName>
        <fullName evidence="7">NADH-quinone oxidoreductase subunit NuoF</fullName>
    </submittedName>
</protein>
<dbReference type="Pfam" id="PF10589">
    <property type="entry name" value="NADH_4Fe-4S"/>
    <property type="match status" value="1"/>
</dbReference>
<dbReference type="Pfam" id="PF10531">
    <property type="entry name" value="SLBB"/>
    <property type="match status" value="1"/>
</dbReference>